<feature type="region of interest" description="Disordered" evidence="1">
    <location>
        <begin position="1"/>
        <end position="45"/>
    </location>
</feature>
<dbReference type="HOGENOM" id="CLU_1199925_0_0_1"/>
<feature type="compositionally biased region" description="Low complexity" evidence="1">
    <location>
        <begin position="139"/>
        <end position="152"/>
    </location>
</feature>
<name>H0EH77_GLAL7</name>
<sequence>MASEGDNKKRVTRKLTKKRKEGHQVTMEIPERFRDGDDAEEDHTTLAGGNAYMNQSVFGMIAAAGSQVDFNARFDTQSSDEEEDSTEQPSQESTGSNLHVEKTRQDKTAKPDKHRRKFSENRLLRSLPRLGTKSKSKIKSSSPHSPSSPAHESPSDLVTPSIQLPRTASRDAPVMSRMLNAKAELSMRPSFDMPRSDTEGEDNGQVRSSSLAKRLMEIFNFDKPEDVIEGI</sequence>
<comment type="caution">
    <text evidence="2">The sequence shown here is derived from an EMBL/GenBank/DDBJ whole genome shotgun (WGS) entry which is preliminary data.</text>
</comment>
<dbReference type="Proteomes" id="UP000005446">
    <property type="component" value="Unassembled WGS sequence"/>
</dbReference>
<dbReference type="GO" id="GO:0016740">
    <property type="term" value="F:transferase activity"/>
    <property type="evidence" value="ECO:0007669"/>
    <property type="project" value="UniProtKB-KW"/>
</dbReference>
<organism evidence="2 3">
    <name type="scientific">Glarea lozoyensis (strain ATCC 74030 / MF5533)</name>
    <dbReference type="NCBI Taxonomy" id="1104152"/>
    <lineage>
        <taxon>Eukaryota</taxon>
        <taxon>Fungi</taxon>
        <taxon>Dikarya</taxon>
        <taxon>Ascomycota</taxon>
        <taxon>Pezizomycotina</taxon>
        <taxon>Leotiomycetes</taxon>
        <taxon>Helotiales</taxon>
        <taxon>Helotiaceae</taxon>
        <taxon>Glarea</taxon>
    </lineage>
</organism>
<feature type="compositionally biased region" description="Basic and acidic residues" evidence="1">
    <location>
        <begin position="99"/>
        <end position="111"/>
    </location>
</feature>
<keyword evidence="3" id="KW-1185">Reference proteome</keyword>
<proteinExistence type="predicted"/>
<evidence type="ECO:0000256" key="1">
    <source>
        <dbReference type="SAM" id="MobiDB-lite"/>
    </source>
</evidence>
<dbReference type="OrthoDB" id="10261837at2759"/>
<dbReference type="AlphaFoldDB" id="H0EH77"/>
<protein>
    <submittedName>
        <fullName evidence="2">Putative Sterol 3-beta-glucosyltransferase</fullName>
    </submittedName>
</protein>
<feature type="region of interest" description="Disordered" evidence="1">
    <location>
        <begin position="72"/>
        <end position="207"/>
    </location>
</feature>
<evidence type="ECO:0000313" key="3">
    <source>
        <dbReference type="Proteomes" id="UP000005446"/>
    </source>
</evidence>
<accession>H0EH77</accession>
<dbReference type="EMBL" id="AGUE01000036">
    <property type="protein sequence ID" value="EHL02122.1"/>
    <property type="molecule type" value="Genomic_DNA"/>
</dbReference>
<keyword evidence="2" id="KW-0808">Transferase</keyword>
<dbReference type="InParanoid" id="H0EH77"/>
<feature type="compositionally biased region" description="Polar residues" evidence="1">
    <location>
        <begin position="156"/>
        <end position="166"/>
    </location>
</feature>
<feature type="compositionally biased region" description="Basic residues" evidence="1">
    <location>
        <begin position="10"/>
        <end position="21"/>
    </location>
</feature>
<evidence type="ECO:0000313" key="2">
    <source>
        <dbReference type="EMBL" id="EHL02122.1"/>
    </source>
</evidence>
<reference evidence="2 3" key="1">
    <citation type="journal article" date="2012" name="Eukaryot. Cell">
        <title>Genome sequence of the fungus Glarea lozoyensis: the first genome sequence of a species from the Helotiaceae family.</title>
        <authorList>
            <person name="Youssar L."/>
            <person name="Gruening B.A."/>
            <person name="Erxleben A."/>
            <person name="Guenther S."/>
            <person name="Huettel W."/>
        </authorList>
    </citation>
    <scope>NUCLEOTIDE SEQUENCE [LARGE SCALE GENOMIC DNA]</scope>
    <source>
        <strain evidence="3">ATCC 74030 / MF5533</strain>
    </source>
</reference>
<gene>
    <name evidence="2" type="ORF">M7I_1854</name>
</gene>